<dbReference type="AlphaFoldDB" id="A0A2T1A639"/>
<feature type="domain" description="Amine oxidase" evidence="1">
    <location>
        <begin position="13"/>
        <end position="302"/>
    </location>
</feature>
<gene>
    <name evidence="2" type="ORF">CLV47_101184</name>
</gene>
<accession>A0A2T1A639</accession>
<dbReference type="PANTHER" id="PTHR42923">
    <property type="entry name" value="PROTOPORPHYRINOGEN OXIDASE"/>
    <property type="match status" value="1"/>
</dbReference>
<dbReference type="Proteomes" id="UP000237752">
    <property type="component" value="Unassembled WGS sequence"/>
</dbReference>
<evidence type="ECO:0000313" key="3">
    <source>
        <dbReference type="Proteomes" id="UP000237752"/>
    </source>
</evidence>
<dbReference type="OrthoDB" id="20837at2"/>
<dbReference type="RefSeq" id="WP_106347117.1">
    <property type="nucleotide sequence ID" value="NZ_PVUE01000001.1"/>
</dbReference>
<dbReference type="Pfam" id="PF01593">
    <property type="entry name" value="Amino_oxidase"/>
    <property type="match status" value="1"/>
</dbReference>
<dbReference type="InterPro" id="IPR050464">
    <property type="entry name" value="Zeta_carotene_desat/Oxidored"/>
</dbReference>
<dbReference type="InterPro" id="IPR002937">
    <property type="entry name" value="Amino_oxidase"/>
</dbReference>
<keyword evidence="3" id="KW-1185">Reference proteome</keyword>
<organism evidence="2 3">
    <name type="scientific">Antricoccus suffuscus</name>
    <dbReference type="NCBI Taxonomy" id="1629062"/>
    <lineage>
        <taxon>Bacteria</taxon>
        <taxon>Bacillati</taxon>
        <taxon>Actinomycetota</taxon>
        <taxon>Actinomycetes</taxon>
        <taxon>Geodermatophilales</taxon>
        <taxon>Antricoccaceae</taxon>
        <taxon>Antricoccus</taxon>
    </lineage>
</organism>
<dbReference type="Gene3D" id="1.10.3110.10">
    <property type="entry name" value="protoporphyrinogen ix oxidase, domain 3"/>
    <property type="match status" value="1"/>
</dbReference>
<dbReference type="Gene3D" id="3.50.50.60">
    <property type="entry name" value="FAD/NAD(P)-binding domain"/>
    <property type="match status" value="1"/>
</dbReference>
<evidence type="ECO:0000313" key="2">
    <source>
        <dbReference type="EMBL" id="PRZ44060.1"/>
    </source>
</evidence>
<dbReference type="EMBL" id="PVUE01000001">
    <property type="protein sequence ID" value="PRZ44060.1"/>
    <property type="molecule type" value="Genomic_DNA"/>
</dbReference>
<sequence>MTRRRIAVIGSGVAGLTAAYVLQREADVTLYEADSRLGGHAHTHEVLDDSGTSIRVDTGFIVHNERTYPQLIRLFSELDIATADSDMSMSVQCGGCGLQYAGARGLSGLFPSSRNVVNPRYLYLLTEVVRFQRAARALLASDDGANRTVGEFVQAGHFTDYFRSHFLTPLIAAVWSTPPQLTELYPVRYLFEFLQNHGMLSISGSPQWRTVVGGSARYVEKAVKSLSAVLTSTPVRSVARAGAGVTVRDDSDQLAQYDAAVIASHPAQALSMLAAPTDAQSHALGAIGYSKNPTILHTDTAVLPAARKAQASWNYFLPSCTATADSVHVSYDMNRLQNLPTDTRYLVTLNDDGAVRPDAIVERMQYEHPIITPEAVAAQGELAGLNDGVLAFAGAYHGWGFHEDGCRSGVDAARSLGVHW</sequence>
<name>A0A2T1A639_9ACTN</name>
<dbReference type="InterPro" id="IPR036188">
    <property type="entry name" value="FAD/NAD-bd_sf"/>
</dbReference>
<evidence type="ECO:0000259" key="1">
    <source>
        <dbReference type="Pfam" id="PF01593"/>
    </source>
</evidence>
<comment type="caution">
    <text evidence="2">The sequence shown here is derived from an EMBL/GenBank/DDBJ whole genome shotgun (WGS) entry which is preliminary data.</text>
</comment>
<dbReference type="GO" id="GO:0016491">
    <property type="term" value="F:oxidoreductase activity"/>
    <property type="evidence" value="ECO:0007669"/>
    <property type="project" value="InterPro"/>
</dbReference>
<dbReference type="PANTHER" id="PTHR42923:SF17">
    <property type="entry name" value="AMINE OXIDASE DOMAIN-CONTAINING PROTEIN"/>
    <property type="match status" value="1"/>
</dbReference>
<dbReference type="SUPFAM" id="SSF51905">
    <property type="entry name" value="FAD/NAD(P)-binding domain"/>
    <property type="match status" value="1"/>
</dbReference>
<dbReference type="Gene3D" id="3.90.660.20">
    <property type="entry name" value="Protoporphyrinogen oxidase, mitochondrial, domain 2"/>
    <property type="match status" value="1"/>
</dbReference>
<reference evidence="2 3" key="1">
    <citation type="submission" date="2018-03" db="EMBL/GenBank/DDBJ databases">
        <title>Genomic Encyclopedia of Archaeal and Bacterial Type Strains, Phase II (KMG-II): from individual species to whole genera.</title>
        <authorList>
            <person name="Goeker M."/>
        </authorList>
    </citation>
    <scope>NUCLEOTIDE SEQUENCE [LARGE SCALE GENOMIC DNA]</scope>
    <source>
        <strain evidence="2 3">DSM 100065</strain>
    </source>
</reference>
<protein>
    <submittedName>
        <fullName evidence="2">Putative NAD/FAD-binding protein</fullName>
    </submittedName>
</protein>
<proteinExistence type="predicted"/>